<feature type="domain" description="Tyrosine specific protein phosphatases" evidence="8">
    <location>
        <begin position="259"/>
        <end position="319"/>
    </location>
</feature>
<dbReference type="Gene3D" id="3.90.190.10">
    <property type="entry name" value="Protein tyrosine phosphatase superfamily"/>
    <property type="match status" value="1"/>
</dbReference>
<dbReference type="FunFam" id="3.40.250.10:FF:000054">
    <property type="entry name" value="Dual specificity phosphatase 9"/>
    <property type="match status" value="1"/>
</dbReference>
<evidence type="ECO:0000256" key="1">
    <source>
        <dbReference type="ARBA" id="ARBA00008601"/>
    </source>
</evidence>
<reference evidence="10" key="1">
    <citation type="submission" date="2016-12" db="EMBL/GenBank/DDBJ databases">
        <title>An insight into the sialome and mialome of the sand fly, Nyssomyia neivai.</title>
        <authorList>
            <person name="Sebastian V."/>
            <person name="Goulart T.M."/>
            <person name="Oliveira W."/>
            <person name="Calvo E."/>
            <person name="Oliveira L.F."/>
            <person name="Pinto M.C."/>
            <person name="Rosselino A.M."/>
            <person name="Ribeiro J.M."/>
        </authorList>
    </citation>
    <scope>NUCLEOTIDE SEQUENCE</scope>
</reference>
<evidence type="ECO:0000256" key="4">
    <source>
        <dbReference type="PIRNR" id="PIRNR000939"/>
    </source>
</evidence>
<keyword evidence="3 4" id="KW-0904">Protein phosphatase</keyword>
<evidence type="ECO:0000259" key="8">
    <source>
        <dbReference type="PROSITE" id="PS50056"/>
    </source>
</evidence>
<dbReference type="PROSITE" id="PS50206">
    <property type="entry name" value="RHODANESE_3"/>
    <property type="match status" value="1"/>
</dbReference>
<dbReference type="Pfam" id="PF00581">
    <property type="entry name" value="Rhodanese"/>
    <property type="match status" value="1"/>
</dbReference>
<organism evidence="10">
    <name type="scientific">Nyssomyia neivai</name>
    <dbReference type="NCBI Taxonomy" id="330878"/>
    <lineage>
        <taxon>Eukaryota</taxon>
        <taxon>Metazoa</taxon>
        <taxon>Ecdysozoa</taxon>
        <taxon>Arthropoda</taxon>
        <taxon>Hexapoda</taxon>
        <taxon>Insecta</taxon>
        <taxon>Pterygota</taxon>
        <taxon>Neoptera</taxon>
        <taxon>Endopterygota</taxon>
        <taxon>Diptera</taxon>
        <taxon>Nematocera</taxon>
        <taxon>Psychodoidea</taxon>
        <taxon>Psychodidae</taxon>
        <taxon>Nyssomyia</taxon>
    </lineage>
</organism>
<evidence type="ECO:0000259" key="7">
    <source>
        <dbReference type="PROSITE" id="PS50054"/>
    </source>
</evidence>
<dbReference type="PRINTS" id="PR01908">
    <property type="entry name" value="ADSPHPHTASE"/>
</dbReference>
<sequence length="404" mass="44875">MPDSERDTVTKEWLQAELRAATRDLIILDCRSTNLYAECHIRSAVNFSIPSIMLRRLAAGKIDITSTIKCRALKQRITNGYKEGIFVLYHDAMEATNDTINVLHRRLKQDGCDVFFLEESFGNFRSSFPEWCEETSDSNVDAKMTHGGQTPAEQLMGLRSLRISTPQSDSACSSSAESSDCESSTHSHSIATTGAPIEILPGLFLGNASHSEDSRALQKYNIRYVLNVTPDLPNVFEGSGGIQYLQIPITDHWSQDVAVYFPTAIQFIEEARTKGAAVLVHCLAGVSRSVTVTLAYLMHARSLCLNDAFSLVRSRKPDVSPNFHFMEQLHSFERQLKATPTGRQTMEAPQAPPIRQRASKYSCGCIEVECKCMQTDFLATTTGVSPDSGIEFDRWTPGDTETPK</sequence>
<dbReference type="InterPro" id="IPR036873">
    <property type="entry name" value="Rhodanese-like_dom_sf"/>
</dbReference>
<protein>
    <recommendedName>
        <fullName evidence="4">Dual specificity protein phosphatase</fullName>
        <ecNumber evidence="4">3.1.3.16</ecNumber>
        <ecNumber evidence="4">3.1.3.48</ecNumber>
    </recommendedName>
</protein>
<dbReference type="EC" id="3.1.3.16" evidence="4"/>
<feature type="active site" description="Phosphocysteine intermediate" evidence="5">
    <location>
        <position position="282"/>
    </location>
</feature>
<dbReference type="EC" id="3.1.3.48" evidence="4"/>
<dbReference type="PROSITE" id="PS50054">
    <property type="entry name" value="TYR_PHOSPHATASE_DUAL"/>
    <property type="match status" value="1"/>
</dbReference>
<dbReference type="PRINTS" id="PR01764">
    <property type="entry name" value="MAPKPHPHTASE"/>
</dbReference>
<accession>A0A1L8E2X3</accession>
<evidence type="ECO:0000256" key="6">
    <source>
        <dbReference type="SAM" id="MobiDB-lite"/>
    </source>
</evidence>
<dbReference type="EMBL" id="GFDF01000991">
    <property type="protein sequence ID" value="JAV13093.1"/>
    <property type="molecule type" value="Transcribed_RNA"/>
</dbReference>
<evidence type="ECO:0000313" key="10">
    <source>
        <dbReference type="EMBL" id="JAV13093.1"/>
    </source>
</evidence>
<dbReference type="InterPro" id="IPR001763">
    <property type="entry name" value="Rhodanese-like_dom"/>
</dbReference>
<dbReference type="AlphaFoldDB" id="A0A1L8E2X3"/>
<dbReference type="InterPro" id="IPR000387">
    <property type="entry name" value="Tyr_Pase_dom"/>
</dbReference>
<dbReference type="PANTHER" id="PTHR10159:SF519">
    <property type="entry name" value="DUAL SPECIFICITY PROTEIN PHOSPHATASE MPK3"/>
    <property type="match status" value="1"/>
</dbReference>
<dbReference type="GO" id="GO:0043409">
    <property type="term" value="P:negative regulation of MAPK cascade"/>
    <property type="evidence" value="ECO:0007669"/>
    <property type="project" value="TreeGrafter"/>
</dbReference>
<comment type="catalytic activity">
    <reaction evidence="4">
        <text>O-phospho-L-tyrosyl-[protein] + H2O = L-tyrosyl-[protein] + phosphate</text>
        <dbReference type="Rhea" id="RHEA:10684"/>
        <dbReference type="Rhea" id="RHEA-COMP:10136"/>
        <dbReference type="Rhea" id="RHEA-COMP:20101"/>
        <dbReference type="ChEBI" id="CHEBI:15377"/>
        <dbReference type="ChEBI" id="CHEBI:43474"/>
        <dbReference type="ChEBI" id="CHEBI:46858"/>
        <dbReference type="ChEBI" id="CHEBI:61978"/>
        <dbReference type="EC" id="3.1.3.48"/>
    </reaction>
</comment>
<dbReference type="CDD" id="cd14566">
    <property type="entry name" value="DSP_MKP_classII"/>
    <property type="match status" value="1"/>
</dbReference>
<dbReference type="InterPro" id="IPR008343">
    <property type="entry name" value="MKP"/>
</dbReference>
<dbReference type="PROSITE" id="PS50056">
    <property type="entry name" value="TYR_PHOSPHATASE_2"/>
    <property type="match status" value="1"/>
</dbReference>
<dbReference type="InterPro" id="IPR029021">
    <property type="entry name" value="Prot-tyrosine_phosphatase-like"/>
</dbReference>
<dbReference type="SMART" id="SM00195">
    <property type="entry name" value="DSPc"/>
    <property type="match status" value="1"/>
</dbReference>
<evidence type="ECO:0000259" key="9">
    <source>
        <dbReference type="PROSITE" id="PS50206"/>
    </source>
</evidence>
<dbReference type="PANTHER" id="PTHR10159">
    <property type="entry name" value="DUAL SPECIFICITY PROTEIN PHOSPHATASE"/>
    <property type="match status" value="1"/>
</dbReference>
<proteinExistence type="inferred from homology"/>
<dbReference type="InterPro" id="IPR020422">
    <property type="entry name" value="TYR_PHOSPHATASE_DUAL_dom"/>
</dbReference>
<dbReference type="SMART" id="SM00450">
    <property type="entry name" value="RHOD"/>
    <property type="match status" value="1"/>
</dbReference>
<dbReference type="PIRSF" id="PIRSF000939">
    <property type="entry name" value="MAPK_Ptase"/>
    <property type="match status" value="1"/>
</dbReference>
<dbReference type="CDD" id="cd01446">
    <property type="entry name" value="DSP_MapKP"/>
    <property type="match status" value="1"/>
</dbReference>
<dbReference type="GO" id="GO:0004722">
    <property type="term" value="F:protein serine/threonine phosphatase activity"/>
    <property type="evidence" value="ECO:0007669"/>
    <property type="project" value="UniProtKB-EC"/>
</dbReference>
<dbReference type="SUPFAM" id="SSF52821">
    <property type="entry name" value="Rhodanese/Cell cycle control phosphatase"/>
    <property type="match status" value="1"/>
</dbReference>
<dbReference type="GO" id="GO:0005829">
    <property type="term" value="C:cytosol"/>
    <property type="evidence" value="ECO:0007669"/>
    <property type="project" value="TreeGrafter"/>
</dbReference>
<dbReference type="SUPFAM" id="SSF52799">
    <property type="entry name" value="(Phosphotyrosine protein) phosphatases II"/>
    <property type="match status" value="1"/>
</dbReference>
<dbReference type="InterPro" id="IPR000340">
    <property type="entry name" value="Dual-sp_phosphatase_cat-dom"/>
</dbReference>
<dbReference type="GO" id="GO:0008330">
    <property type="term" value="F:protein tyrosine/threonine phosphatase activity"/>
    <property type="evidence" value="ECO:0007669"/>
    <property type="project" value="TreeGrafter"/>
</dbReference>
<evidence type="ECO:0000256" key="2">
    <source>
        <dbReference type="ARBA" id="ARBA00022801"/>
    </source>
</evidence>
<feature type="compositionally biased region" description="Low complexity" evidence="6">
    <location>
        <begin position="168"/>
        <end position="188"/>
    </location>
</feature>
<comment type="catalytic activity">
    <reaction evidence="4">
        <text>O-phospho-L-threonyl-[protein] + H2O = L-threonyl-[protein] + phosphate</text>
        <dbReference type="Rhea" id="RHEA:47004"/>
        <dbReference type="Rhea" id="RHEA-COMP:11060"/>
        <dbReference type="Rhea" id="RHEA-COMP:11605"/>
        <dbReference type="ChEBI" id="CHEBI:15377"/>
        <dbReference type="ChEBI" id="CHEBI:30013"/>
        <dbReference type="ChEBI" id="CHEBI:43474"/>
        <dbReference type="ChEBI" id="CHEBI:61977"/>
        <dbReference type="EC" id="3.1.3.16"/>
    </reaction>
</comment>
<feature type="domain" description="Rhodanese" evidence="9">
    <location>
        <begin position="21"/>
        <end position="133"/>
    </location>
</feature>
<dbReference type="Pfam" id="PF00782">
    <property type="entry name" value="DSPc"/>
    <property type="match status" value="1"/>
</dbReference>
<evidence type="ECO:0000256" key="5">
    <source>
        <dbReference type="PIRSR" id="PIRSR000939-1"/>
    </source>
</evidence>
<dbReference type="Gene3D" id="3.40.250.10">
    <property type="entry name" value="Rhodanese-like domain"/>
    <property type="match status" value="1"/>
</dbReference>
<dbReference type="GO" id="GO:0017017">
    <property type="term" value="F:MAP kinase tyrosine/serine/threonine phosphatase activity"/>
    <property type="evidence" value="ECO:0007669"/>
    <property type="project" value="InterPro"/>
</dbReference>
<evidence type="ECO:0000256" key="3">
    <source>
        <dbReference type="ARBA" id="ARBA00022912"/>
    </source>
</evidence>
<keyword evidence="2 4" id="KW-0378">Hydrolase</keyword>
<dbReference type="GO" id="GO:0033550">
    <property type="term" value="F:MAP kinase tyrosine phosphatase activity"/>
    <property type="evidence" value="ECO:0007669"/>
    <property type="project" value="TreeGrafter"/>
</dbReference>
<comment type="similarity">
    <text evidence="1 4">Belongs to the protein-tyrosine phosphatase family. Non-receptor class dual specificity subfamily.</text>
</comment>
<feature type="region of interest" description="Disordered" evidence="6">
    <location>
        <begin position="165"/>
        <end position="188"/>
    </location>
</feature>
<name>A0A1L8E2X3_9DIPT</name>
<feature type="domain" description="Tyrosine-protein phosphatase" evidence="7">
    <location>
        <begin position="195"/>
        <end position="338"/>
    </location>
</feature>